<evidence type="ECO:0000313" key="1">
    <source>
        <dbReference type="EMBL" id="PLR86542.1"/>
    </source>
</evidence>
<comment type="caution">
    <text evidence="1">The sequence shown here is derived from an EMBL/GenBank/DDBJ whole genome shotgun (WGS) entry which is preliminary data.</text>
</comment>
<evidence type="ECO:0000313" key="4">
    <source>
        <dbReference type="Proteomes" id="UP000235114"/>
    </source>
</evidence>
<dbReference type="OrthoDB" id="9808428at2"/>
<evidence type="ECO:0000313" key="3">
    <source>
        <dbReference type="Proteomes" id="UP000234951"/>
    </source>
</evidence>
<dbReference type="EMBL" id="PGVD01000012">
    <property type="protein sequence ID" value="PLS00313.1"/>
    <property type="molecule type" value="Genomic_DNA"/>
</dbReference>
<accession>A0A2N5GSC3</accession>
<keyword evidence="4" id="KW-1185">Reference proteome</keyword>
<dbReference type="EMBL" id="PGVA01000002">
    <property type="protein sequence ID" value="PLR86542.1"/>
    <property type="molecule type" value="Genomic_DNA"/>
</dbReference>
<evidence type="ECO:0000313" key="2">
    <source>
        <dbReference type="EMBL" id="PLS00313.1"/>
    </source>
</evidence>
<dbReference type="Gene3D" id="3.90.1570.10">
    <property type="entry name" value="tt1808, chain A"/>
    <property type="match status" value="1"/>
</dbReference>
<gene>
    <name evidence="1" type="ORF">CU635_01080</name>
    <name evidence="2" type="ORF">CVD25_03485</name>
</gene>
<sequence>MKMDPPYPDKVSYAEYLTWNDEERYEIIDGIPHLQVAPSRRHQPRMLLSNIIWMIMVCSQHH</sequence>
<reference evidence="2 4" key="2">
    <citation type="submission" date="2017-12" db="EMBL/GenBank/DDBJ databases">
        <title>Comparative Functional Genomics of Dry Heat Resistant strains isolated from the Viking Spacecraft.</title>
        <authorList>
            <person name="Seuylemezian A."/>
            <person name="Cooper K."/>
            <person name="Vaishampayan P."/>
        </authorList>
    </citation>
    <scope>NUCLEOTIDE SEQUENCE [LARGE SCALE GENOMIC DNA]</scope>
    <source>
        <strain evidence="2 4">ATCC 29669</strain>
    </source>
</reference>
<name>A0A2N5GSC3_9BACI</name>
<proteinExistence type="predicted"/>
<dbReference type="InterPro" id="IPR012296">
    <property type="entry name" value="Nuclease_put_TT1808"/>
</dbReference>
<organism evidence="1 3">
    <name type="scientific">Bacillus canaveralius</name>
    <dbReference type="NCBI Taxonomy" id="1403243"/>
    <lineage>
        <taxon>Bacteria</taxon>
        <taxon>Bacillati</taxon>
        <taxon>Bacillota</taxon>
        <taxon>Bacilli</taxon>
        <taxon>Bacillales</taxon>
        <taxon>Bacillaceae</taxon>
        <taxon>Bacillus</taxon>
    </lineage>
</organism>
<protein>
    <submittedName>
        <fullName evidence="1">Uncharacterized protein</fullName>
    </submittedName>
</protein>
<dbReference type="RefSeq" id="WP_101575327.1">
    <property type="nucleotide sequence ID" value="NZ_PGVA01000002.1"/>
</dbReference>
<dbReference type="Proteomes" id="UP000235114">
    <property type="component" value="Unassembled WGS sequence"/>
</dbReference>
<dbReference type="AlphaFoldDB" id="A0A2N5GSC3"/>
<dbReference type="Proteomes" id="UP000234951">
    <property type="component" value="Unassembled WGS sequence"/>
</dbReference>
<reference evidence="1 3" key="1">
    <citation type="submission" date="2017-11" db="EMBL/GenBank/DDBJ databases">
        <title>Comparitive Functional Genomics of Dry Heat Resistant strains isolated from the Viking Spacecraft.</title>
        <authorList>
            <person name="Seuylemezian A."/>
            <person name="Cooper K."/>
            <person name="Vaishampayan P."/>
        </authorList>
    </citation>
    <scope>NUCLEOTIDE SEQUENCE [LARGE SCALE GENOMIC DNA]</scope>
    <source>
        <strain evidence="1 3">M4.6</strain>
    </source>
</reference>